<dbReference type="InterPro" id="IPR055063">
    <property type="entry name" value="Rib_mS39_PPR"/>
</dbReference>
<dbReference type="Pfam" id="PF13812">
    <property type="entry name" value="PPR_3"/>
    <property type="match status" value="2"/>
</dbReference>
<dbReference type="GO" id="GO:0043024">
    <property type="term" value="F:ribosomal small subunit binding"/>
    <property type="evidence" value="ECO:0007669"/>
    <property type="project" value="Ensembl"/>
</dbReference>
<comment type="subcellular location">
    <subcellularLocation>
        <location evidence="1">Mitochondrion</location>
    </subcellularLocation>
</comment>
<dbReference type="GO" id="GO:0032543">
    <property type="term" value="P:mitochondrial translation"/>
    <property type="evidence" value="ECO:0007669"/>
    <property type="project" value="Ensembl"/>
</dbReference>
<dbReference type="GO" id="GO:0005829">
    <property type="term" value="C:cytosol"/>
    <property type="evidence" value="ECO:0007669"/>
    <property type="project" value="Ensembl"/>
</dbReference>
<evidence type="ECO:0000313" key="14">
    <source>
        <dbReference type="Proteomes" id="UP000694380"/>
    </source>
</evidence>
<name>A0A8C3F1E1_CHRPI</name>
<organism evidence="13 14">
    <name type="scientific">Chrysemys picta bellii</name>
    <name type="common">Western painted turtle</name>
    <name type="synonym">Emys bellii</name>
    <dbReference type="NCBI Taxonomy" id="8478"/>
    <lineage>
        <taxon>Eukaryota</taxon>
        <taxon>Metazoa</taxon>
        <taxon>Chordata</taxon>
        <taxon>Craniata</taxon>
        <taxon>Vertebrata</taxon>
        <taxon>Euteleostomi</taxon>
        <taxon>Archelosauria</taxon>
        <taxon>Testudinata</taxon>
        <taxon>Testudines</taxon>
        <taxon>Cryptodira</taxon>
        <taxon>Durocryptodira</taxon>
        <taxon>Testudinoidea</taxon>
        <taxon>Emydidae</taxon>
        <taxon>Chrysemys</taxon>
    </lineage>
</organism>
<dbReference type="GO" id="GO:0005840">
    <property type="term" value="C:ribosome"/>
    <property type="evidence" value="ECO:0007669"/>
    <property type="project" value="UniProtKB-KW"/>
</dbReference>
<protein>
    <recommendedName>
        <fullName evidence="11">Small ribosomal subunit protein mS39</fullName>
    </recommendedName>
</protein>
<gene>
    <name evidence="13" type="primary">PTCD3</name>
</gene>
<feature type="compositionally biased region" description="Basic and acidic residues" evidence="12">
    <location>
        <begin position="13"/>
        <end position="24"/>
    </location>
</feature>
<feature type="compositionally biased region" description="Basic and acidic residues" evidence="12">
    <location>
        <begin position="281"/>
        <end position="293"/>
    </location>
</feature>
<dbReference type="InterPro" id="IPR011990">
    <property type="entry name" value="TPR-like_helical_dom_sf"/>
</dbReference>
<dbReference type="GO" id="GO:0005654">
    <property type="term" value="C:nucleoplasm"/>
    <property type="evidence" value="ECO:0007669"/>
    <property type="project" value="Ensembl"/>
</dbReference>
<keyword evidence="5" id="KW-0810">Translation regulation</keyword>
<evidence type="ECO:0000313" key="13">
    <source>
        <dbReference type="Ensembl" id="ENSCPBP00000001415.1"/>
    </source>
</evidence>
<dbReference type="AlphaFoldDB" id="A0A8C3F1E1"/>
<evidence type="ECO:0000256" key="12">
    <source>
        <dbReference type="SAM" id="MobiDB-lite"/>
    </source>
</evidence>
<feature type="compositionally biased region" description="Polar residues" evidence="12">
    <location>
        <begin position="1"/>
        <end position="12"/>
    </location>
</feature>
<evidence type="ECO:0000256" key="1">
    <source>
        <dbReference type="ARBA" id="ARBA00004173"/>
    </source>
</evidence>
<accession>A0A8C3F1E1</accession>
<reference evidence="13" key="2">
    <citation type="submission" date="2025-09" db="UniProtKB">
        <authorList>
            <consortium name="Ensembl"/>
        </authorList>
    </citation>
    <scope>IDENTIFICATION</scope>
</reference>
<dbReference type="PANTHER" id="PTHR16276:SF1">
    <property type="entry name" value="SMALL RIBOSOMAL SUBUNIT PROTEIN MS39"/>
    <property type="match status" value="1"/>
</dbReference>
<dbReference type="Proteomes" id="UP000694380">
    <property type="component" value="Unplaced"/>
</dbReference>
<sequence length="753" mass="85854">MVSAQAAPSSRSSTRDSLNREPLRHEHHAAPNGVPALRGRGRHWTIPTPLPGKGSLPPPPRGKWYRPCFPASTGRAAKMAGRWLRHGSWQQVILLSGRCSVRLPGAGKGEGSRHCSGSASLQKTEADPGVTEEEIVLPRKKTWDKLAVLQTLAYTVNKDPTAAHYMFQDDPYLLPRNYFDSRLFSLSKESGKNVAKYIVNEFPQFFEKDIAEPHIPCLMPEDLAPQIEEVSEAALKERIQLRRVKASVDMFDQLLQAGTPLSLETTNRLLDLLCFYGDREPTREDQSEQKEELKESEEEAPDQRKRRGRPWKTSDFIGPKWRENNNAERIFNLMPERNAHSYCTMIRGMVKHGAYMKAHDMYTDLLNDRHTADVYTFNALILAVQEVKENYTERWELVEDLLKHMVQQKVQPNLLTFNAVLKILRKCGGMSKKLSLKTVREMKALNIEPSLATFDHLLDIFYKSGSMELLCELMNEIEGKTFVAQDPDDAKFFVNAIRICFNHKDVELAYRLHKVLETGDNWKLIGEAQKQSVYCTKFFTLVCMMEQLDVIWKWYRELVPSLFYPTVQVMLDFLQALDTANHLEMVPQIWKEIKQLGLNKKPELLEEVLALMAREIHPQETQMSFANCAADIKSIFETQEKNQVPLAWTASALGNTAILFSRVGSIQEAWNMLELFKKNQRVPSDQVMNEVLTCTKQSNAPDQAVKLVKLAAAFGLPTTAKLARRVKEEFELSEEQKKAVEDADPQSSDSDSD</sequence>
<keyword evidence="4" id="KW-0677">Repeat</keyword>
<dbReference type="InterPro" id="IPR037387">
    <property type="entry name" value="PTCD3"/>
</dbReference>
<dbReference type="GO" id="GO:0019843">
    <property type="term" value="F:rRNA binding"/>
    <property type="evidence" value="ECO:0007669"/>
    <property type="project" value="UniProtKB-KW"/>
</dbReference>
<dbReference type="GO" id="GO:0005759">
    <property type="term" value="C:mitochondrial matrix"/>
    <property type="evidence" value="ECO:0007669"/>
    <property type="project" value="Ensembl"/>
</dbReference>
<evidence type="ECO:0000256" key="10">
    <source>
        <dbReference type="ARBA" id="ARBA00023274"/>
    </source>
</evidence>
<keyword evidence="3" id="KW-0699">rRNA-binding</keyword>
<dbReference type="GO" id="GO:1990904">
    <property type="term" value="C:ribonucleoprotein complex"/>
    <property type="evidence" value="ECO:0007669"/>
    <property type="project" value="UniProtKB-KW"/>
</dbReference>
<keyword evidence="9" id="KW-0496">Mitochondrion</keyword>
<evidence type="ECO:0000256" key="11">
    <source>
        <dbReference type="ARBA" id="ARBA00035134"/>
    </source>
</evidence>
<comment type="similarity">
    <text evidence="2">Belongs to the mitochondrion-specific ribosomal protein mS39 family.</text>
</comment>
<feature type="region of interest" description="Disordered" evidence="12">
    <location>
        <begin position="105"/>
        <end position="127"/>
    </location>
</feature>
<feature type="region of interest" description="Disordered" evidence="12">
    <location>
        <begin position="733"/>
        <end position="753"/>
    </location>
</feature>
<keyword evidence="7" id="KW-0809">Transit peptide</keyword>
<keyword evidence="10" id="KW-0687">Ribonucleoprotein</keyword>
<dbReference type="OMA" id="FMHQEAQ"/>
<keyword evidence="6" id="KW-0694">RNA-binding</keyword>
<keyword evidence="8" id="KW-0689">Ribosomal protein</keyword>
<evidence type="ECO:0000256" key="7">
    <source>
        <dbReference type="ARBA" id="ARBA00022946"/>
    </source>
</evidence>
<proteinExistence type="inferred from homology"/>
<dbReference type="GeneTree" id="ENSGT00390000016876"/>
<evidence type="ECO:0000256" key="8">
    <source>
        <dbReference type="ARBA" id="ARBA00022980"/>
    </source>
</evidence>
<evidence type="ECO:0000256" key="2">
    <source>
        <dbReference type="ARBA" id="ARBA00008551"/>
    </source>
</evidence>
<dbReference type="Ensembl" id="ENSCPBT00000001750.1">
    <property type="protein sequence ID" value="ENSCPBP00000001415.1"/>
    <property type="gene ID" value="ENSCPBG00000001152.1"/>
</dbReference>
<dbReference type="PANTHER" id="PTHR16276">
    <property type="entry name" value="PENTATRICOPEPTIDE REPEAT DOMAIN-CONTAINING PROTEIN 3"/>
    <property type="match status" value="1"/>
</dbReference>
<keyword evidence="14" id="KW-1185">Reference proteome</keyword>
<dbReference type="GO" id="GO:0005886">
    <property type="term" value="C:plasma membrane"/>
    <property type="evidence" value="ECO:0007669"/>
    <property type="project" value="Ensembl"/>
</dbReference>
<evidence type="ECO:0000256" key="6">
    <source>
        <dbReference type="ARBA" id="ARBA00022884"/>
    </source>
</evidence>
<feature type="region of interest" description="Disordered" evidence="12">
    <location>
        <begin position="1"/>
        <end position="41"/>
    </location>
</feature>
<dbReference type="Gene3D" id="1.25.40.10">
    <property type="entry name" value="Tetratricopeptide repeat domain"/>
    <property type="match status" value="2"/>
</dbReference>
<evidence type="ECO:0000256" key="4">
    <source>
        <dbReference type="ARBA" id="ARBA00022737"/>
    </source>
</evidence>
<reference evidence="13" key="1">
    <citation type="submission" date="2025-08" db="UniProtKB">
        <authorList>
            <consortium name="Ensembl"/>
        </authorList>
    </citation>
    <scope>IDENTIFICATION</scope>
</reference>
<feature type="region of interest" description="Disordered" evidence="12">
    <location>
        <begin position="281"/>
        <end position="311"/>
    </location>
</feature>
<dbReference type="Pfam" id="PF22330">
    <property type="entry name" value="Rib_mS39_PPR"/>
    <property type="match status" value="1"/>
</dbReference>
<dbReference type="GO" id="GO:0006417">
    <property type="term" value="P:regulation of translation"/>
    <property type="evidence" value="ECO:0007669"/>
    <property type="project" value="UniProtKB-KW"/>
</dbReference>
<evidence type="ECO:0000256" key="9">
    <source>
        <dbReference type="ARBA" id="ARBA00023128"/>
    </source>
</evidence>
<evidence type="ECO:0000256" key="5">
    <source>
        <dbReference type="ARBA" id="ARBA00022845"/>
    </source>
</evidence>
<dbReference type="InterPro" id="IPR002885">
    <property type="entry name" value="PPR_rpt"/>
</dbReference>
<evidence type="ECO:0000256" key="3">
    <source>
        <dbReference type="ARBA" id="ARBA00022730"/>
    </source>
</evidence>